<dbReference type="SUPFAM" id="SSF51316">
    <property type="entry name" value="Mss4-like"/>
    <property type="match status" value="1"/>
</dbReference>
<proteinExistence type="predicted"/>
<dbReference type="InterPro" id="IPR046149">
    <property type="entry name" value="DUF6151"/>
</dbReference>
<dbReference type="Gene3D" id="2.170.150.70">
    <property type="match status" value="1"/>
</dbReference>
<dbReference type="RefSeq" id="WP_197959224.1">
    <property type="nucleotide sequence ID" value="NZ_JACCHP010000005.1"/>
</dbReference>
<comment type="caution">
    <text evidence="1">The sequence shown here is derived from an EMBL/GenBank/DDBJ whole genome shotgun (WGS) entry which is preliminary data.</text>
</comment>
<sequence length="211" mass="22530">MDRQVELRCRCGGVRAVVTSVSRQTVNRVVCYCDDCQAFAHQLGRADLLNAKGGSDIVQVAPSTLTFVQGQDWIAGVRLTAKGLYRWYASCCNTPVGNTLSPSVPFVGIIAQAFEGGTPALDEVAGAPIGAILGKYAVGEPPAGSTGLDLALILRAIGKVLAWKLRGKTWPHPFFKRGTREPIYPITVLSREQREALRPLCGPQPNAQAAG</sequence>
<keyword evidence="2" id="KW-1185">Reference proteome</keyword>
<evidence type="ECO:0000313" key="2">
    <source>
        <dbReference type="Proteomes" id="UP000807370"/>
    </source>
</evidence>
<reference evidence="1 2" key="1">
    <citation type="submission" date="2020-07" db="EMBL/GenBank/DDBJ databases">
        <title>Bradyrhizobium diversity isolated from nodules of indigenous legumes of Western Australia.</title>
        <authorList>
            <person name="Klepa M.S."/>
        </authorList>
    </citation>
    <scope>NUCLEOTIDE SEQUENCE [LARGE SCALE GENOMIC DNA]</scope>
    <source>
        <strain evidence="1 2">CNPSo 4010</strain>
    </source>
</reference>
<dbReference type="InterPro" id="IPR011057">
    <property type="entry name" value="Mss4-like_sf"/>
</dbReference>
<gene>
    <name evidence="1" type="ORF">HZZ13_08650</name>
</gene>
<dbReference type="EMBL" id="JACCHP010000005">
    <property type="protein sequence ID" value="MBH5397860.1"/>
    <property type="molecule type" value="Genomic_DNA"/>
</dbReference>
<protein>
    <submittedName>
        <fullName evidence="1">Uncharacterized protein</fullName>
    </submittedName>
</protein>
<organism evidence="1 2">
    <name type="scientific">Bradyrhizobium agreste</name>
    <dbReference type="NCBI Taxonomy" id="2751811"/>
    <lineage>
        <taxon>Bacteria</taxon>
        <taxon>Pseudomonadati</taxon>
        <taxon>Pseudomonadota</taxon>
        <taxon>Alphaproteobacteria</taxon>
        <taxon>Hyphomicrobiales</taxon>
        <taxon>Nitrobacteraceae</taxon>
        <taxon>Bradyrhizobium</taxon>
    </lineage>
</organism>
<name>A0ABS0PKW8_9BRAD</name>
<dbReference type="Proteomes" id="UP000807370">
    <property type="component" value="Unassembled WGS sequence"/>
</dbReference>
<dbReference type="Pfam" id="PF19648">
    <property type="entry name" value="DUF6151"/>
    <property type="match status" value="1"/>
</dbReference>
<evidence type="ECO:0000313" key="1">
    <source>
        <dbReference type="EMBL" id="MBH5397860.1"/>
    </source>
</evidence>
<accession>A0ABS0PKW8</accession>